<evidence type="ECO:0000259" key="2">
    <source>
        <dbReference type="PROSITE" id="PS51508"/>
    </source>
</evidence>
<comment type="domain">
    <text evidence="1">The CKK domain binds microtubules.</text>
</comment>
<evidence type="ECO:0000256" key="1">
    <source>
        <dbReference type="PROSITE-ProRule" id="PRU00841"/>
    </source>
</evidence>
<keyword evidence="1" id="KW-0493">Microtubule</keyword>
<dbReference type="AlphaFoldDB" id="C3YKK9"/>
<organism>
    <name type="scientific">Branchiostoma floridae</name>
    <name type="common">Florida lancelet</name>
    <name type="synonym">Amphioxus</name>
    <dbReference type="NCBI Taxonomy" id="7739"/>
    <lineage>
        <taxon>Eukaryota</taxon>
        <taxon>Metazoa</taxon>
        <taxon>Chordata</taxon>
        <taxon>Cephalochordata</taxon>
        <taxon>Leptocardii</taxon>
        <taxon>Amphioxiformes</taxon>
        <taxon>Branchiostomatidae</taxon>
        <taxon>Branchiostoma</taxon>
    </lineage>
</organism>
<dbReference type="InterPro" id="IPR038209">
    <property type="entry name" value="CKK_dom_sf"/>
</dbReference>
<dbReference type="InterPro" id="IPR011033">
    <property type="entry name" value="PRC_barrel-like_sf"/>
</dbReference>
<dbReference type="SMART" id="SM01051">
    <property type="entry name" value="CAMSAP_CKK"/>
    <property type="match status" value="1"/>
</dbReference>
<reference evidence="3" key="1">
    <citation type="journal article" date="2008" name="Nature">
        <title>The amphioxus genome and the evolution of the chordate karyotype.</title>
        <authorList>
            <consortium name="US DOE Joint Genome Institute (JGI-PGF)"/>
            <person name="Putnam N.H."/>
            <person name="Butts T."/>
            <person name="Ferrier D.E.K."/>
            <person name="Furlong R.F."/>
            <person name="Hellsten U."/>
            <person name="Kawashima T."/>
            <person name="Robinson-Rechavi M."/>
            <person name="Shoguchi E."/>
            <person name="Terry A."/>
            <person name="Yu J.-K."/>
            <person name="Benito-Gutierrez E.L."/>
            <person name="Dubchak I."/>
            <person name="Garcia-Fernandez J."/>
            <person name="Gibson-Brown J.J."/>
            <person name="Grigoriev I.V."/>
            <person name="Horton A.C."/>
            <person name="de Jong P.J."/>
            <person name="Jurka J."/>
            <person name="Kapitonov V.V."/>
            <person name="Kohara Y."/>
            <person name="Kuroki Y."/>
            <person name="Lindquist E."/>
            <person name="Lucas S."/>
            <person name="Osoegawa K."/>
            <person name="Pennacchio L.A."/>
            <person name="Salamov A.A."/>
            <person name="Satou Y."/>
            <person name="Sauka-Spengler T."/>
            <person name="Schmutz J."/>
            <person name="Shin-I T."/>
            <person name="Toyoda A."/>
            <person name="Bronner-Fraser M."/>
            <person name="Fujiyama A."/>
            <person name="Holland L.Z."/>
            <person name="Holland P.W.H."/>
            <person name="Satoh N."/>
            <person name="Rokhsar D.S."/>
        </authorList>
    </citation>
    <scope>NUCLEOTIDE SEQUENCE [LARGE SCALE GENOMIC DNA]</scope>
    <source>
        <strain evidence="3">S238N-H82</strain>
        <tissue evidence="3">Testes</tissue>
    </source>
</reference>
<dbReference type="eggNOG" id="KOG3654">
    <property type="taxonomic scope" value="Eukaryota"/>
</dbReference>
<dbReference type="PANTHER" id="PTHR21595:SF0">
    <property type="entry name" value="PATRONIN"/>
    <property type="match status" value="1"/>
</dbReference>
<dbReference type="Pfam" id="PF08683">
    <property type="entry name" value="CAMSAP_CKK"/>
    <property type="match status" value="1"/>
</dbReference>
<dbReference type="SUPFAM" id="SSF50346">
    <property type="entry name" value="PRC-barrel domain"/>
    <property type="match status" value="1"/>
</dbReference>
<proteinExistence type="inferred from homology"/>
<evidence type="ECO:0000313" key="3">
    <source>
        <dbReference type="EMBL" id="EEN59077.1"/>
    </source>
</evidence>
<dbReference type="PROSITE" id="PS51508">
    <property type="entry name" value="CKK"/>
    <property type="match status" value="1"/>
</dbReference>
<protein>
    <recommendedName>
        <fullName evidence="2">CKK domain-containing protein</fullName>
    </recommendedName>
</protein>
<dbReference type="STRING" id="7739.C3YKK9"/>
<dbReference type="GO" id="GO:0005516">
    <property type="term" value="F:calmodulin binding"/>
    <property type="evidence" value="ECO:0007669"/>
    <property type="project" value="InterPro"/>
</dbReference>
<dbReference type="InterPro" id="IPR032940">
    <property type="entry name" value="CAMSAP"/>
</dbReference>
<dbReference type="PANTHER" id="PTHR21595">
    <property type="entry name" value="PATRONIN"/>
    <property type="match status" value="1"/>
</dbReference>
<dbReference type="EMBL" id="GG666523">
    <property type="protein sequence ID" value="EEN59077.1"/>
    <property type="molecule type" value="Genomic_DNA"/>
</dbReference>
<dbReference type="InParanoid" id="C3YKK9"/>
<dbReference type="Gene3D" id="3.10.20.360">
    <property type="entry name" value="CKK domain"/>
    <property type="match status" value="1"/>
</dbReference>
<name>C3YKK9_BRAFL</name>
<feature type="domain" description="CKK" evidence="2">
    <location>
        <begin position="29"/>
        <end position="123"/>
    </location>
</feature>
<gene>
    <name evidence="3" type="ORF">BRAFLDRAFT_63302</name>
</gene>
<dbReference type="GO" id="GO:0005874">
    <property type="term" value="C:microtubule"/>
    <property type="evidence" value="ECO:0007669"/>
    <property type="project" value="UniProtKB-UniRule"/>
</dbReference>
<sequence length="123" mass="13646">MSAPCGHRPAYTTAGFPAGLKVKFPCLQCPKLFVKPSTKSNRHIIINALKDCCLAGEVNNQVKGKVLEALAMSESFHYVILFRDARCQFRAVYSYNPENEKIHKLVGNGPSSIQGKMINSLYK</sequence>
<dbReference type="GO" id="GO:0008017">
    <property type="term" value="F:microtubule binding"/>
    <property type="evidence" value="ECO:0007669"/>
    <property type="project" value="InterPro"/>
</dbReference>
<dbReference type="InterPro" id="IPR014797">
    <property type="entry name" value="CKK_CAMSAP"/>
</dbReference>
<comment type="similarity">
    <text evidence="1">Belongs to the CAMSAP1 family.</text>
</comment>
<accession>C3YKK9</accession>